<protein>
    <submittedName>
        <fullName evidence="1">Uncharacterized protein</fullName>
    </submittedName>
</protein>
<sequence>MKRKCDELGIRHDRLSLVCMDQPHLLNYDLIVTTCGQPVKLDMNHSKIKFIIASNQDDNNKYEKTITLTNNTISTAAFTMDTSQPELFSISLPNSSYTLQPKQQAHVTIRFTPRSQSASSHDAHLRIHFDNGQVQHFDIFAQVHTSQLTVRPLQLNFGTLRRYMHNPVDCVLTLPLSIHNQSRVARGKWEIKRLSDEESDDVFVMSEMTGSTSYSSGLRQGTSVVTVEFRPPKKNKSFSARYQVVALNESDSPAQVIDTFTCTGSAQFDEFAEEMDSMNM</sequence>
<dbReference type="EMBL" id="JAOPGA020001709">
    <property type="protein sequence ID" value="KAL0490700.1"/>
    <property type="molecule type" value="Genomic_DNA"/>
</dbReference>
<accession>A0AAW2ZMK3</accession>
<dbReference type="Proteomes" id="UP001431209">
    <property type="component" value="Unassembled WGS sequence"/>
</dbReference>
<dbReference type="Gene3D" id="2.60.40.10">
    <property type="entry name" value="Immunoglobulins"/>
    <property type="match status" value="1"/>
</dbReference>
<dbReference type="InterPro" id="IPR013783">
    <property type="entry name" value="Ig-like_fold"/>
</dbReference>
<dbReference type="PANTHER" id="PTHR45912">
    <property type="entry name" value="CILIA- AND FLAGELLA-ASSOCIATED PROTEIN 47"/>
    <property type="match status" value="1"/>
</dbReference>
<proteinExistence type="predicted"/>
<dbReference type="AlphaFoldDB" id="A0AAW2ZMK3"/>
<evidence type="ECO:0000313" key="2">
    <source>
        <dbReference type="Proteomes" id="UP001431209"/>
    </source>
</evidence>
<gene>
    <name evidence="1" type="ORF">AKO1_009696</name>
</gene>
<dbReference type="GO" id="GO:0060271">
    <property type="term" value="P:cilium assembly"/>
    <property type="evidence" value="ECO:0007669"/>
    <property type="project" value="TreeGrafter"/>
</dbReference>
<evidence type="ECO:0000313" key="1">
    <source>
        <dbReference type="EMBL" id="KAL0490700.1"/>
    </source>
</evidence>
<dbReference type="GO" id="GO:0005929">
    <property type="term" value="C:cilium"/>
    <property type="evidence" value="ECO:0007669"/>
    <property type="project" value="TreeGrafter"/>
</dbReference>
<reference evidence="1 2" key="1">
    <citation type="submission" date="2024-03" db="EMBL/GenBank/DDBJ databases">
        <title>The Acrasis kona genome and developmental transcriptomes reveal deep origins of eukaryotic multicellular pathways.</title>
        <authorList>
            <person name="Sheikh S."/>
            <person name="Fu C.-J."/>
            <person name="Brown M.W."/>
            <person name="Baldauf S.L."/>
        </authorList>
    </citation>
    <scope>NUCLEOTIDE SEQUENCE [LARGE SCALE GENOMIC DNA]</scope>
    <source>
        <strain evidence="1 2">ATCC MYA-3509</strain>
    </source>
</reference>
<dbReference type="SUPFAM" id="SSF49354">
    <property type="entry name" value="PapD-like"/>
    <property type="match status" value="1"/>
</dbReference>
<comment type="caution">
    <text evidence="1">The sequence shown here is derived from an EMBL/GenBank/DDBJ whole genome shotgun (WGS) entry which is preliminary data.</text>
</comment>
<dbReference type="PANTHER" id="PTHR45912:SF3">
    <property type="entry name" value="CILIA- AND FLAGELLA-ASSOCIATED PROTEIN 47"/>
    <property type="match status" value="1"/>
</dbReference>
<name>A0AAW2ZMK3_9EUKA</name>
<organism evidence="1 2">
    <name type="scientific">Acrasis kona</name>
    <dbReference type="NCBI Taxonomy" id="1008807"/>
    <lineage>
        <taxon>Eukaryota</taxon>
        <taxon>Discoba</taxon>
        <taxon>Heterolobosea</taxon>
        <taxon>Tetramitia</taxon>
        <taxon>Eutetramitia</taxon>
        <taxon>Acrasidae</taxon>
        <taxon>Acrasis</taxon>
    </lineage>
</organism>
<keyword evidence="2" id="KW-1185">Reference proteome</keyword>
<dbReference type="InterPro" id="IPR008962">
    <property type="entry name" value="PapD-like_sf"/>
</dbReference>